<dbReference type="EMBL" id="FOTS01000022">
    <property type="protein sequence ID" value="SFL86354.1"/>
    <property type="molecule type" value="Genomic_DNA"/>
</dbReference>
<keyword evidence="1" id="KW-0732">Signal</keyword>
<dbReference type="AlphaFoldDB" id="A0A1I4L5T2"/>
<sequence>MKKFIPFVLMLTMLLACQSILFAAEPATQTVEEKPIWRIDNKNISTMPKNFRMANDPF</sequence>
<accession>A0A1I4L5T2</accession>
<dbReference type="STRING" id="1123291.SAMN04490355_102260"/>
<gene>
    <name evidence="2" type="ORF">SAMN04490355_102260</name>
</gene>
<protein>
    <submittedName>
        <fullName evidence="2">Uncharacterized protein</fullName>
    </submittedName>
</protein>
<proteinExistence type="predicted"/>
<dbReference type="RefSeq" id="WP_175490546.1">
    <property type="nucleotide sequence ID" value="NZ_FOTS01000022.1"/>
</dbReference>
<evidence type="ECO:0000256" key="1">
    <source>
        <dbReference type="SAM" id="SignalP"/>
    </source>
</evidence>
<name>A0A1I4L5T2_9FIRM</name>
<reference evidence="3" key="1">
    <citation type="submission" date="2016-10" db="EMBL/GenBank/DDBJ databases">
        <authorList>
            <person name="Varghese N."/>
            <person name="Submissions S."/>
        </authorList>
    </citation>
    <scope>NUCLEOTIDE SEQUENCE [LARGE SCALE GENOMIC DNA]</scope>
    <source>
        <strain evidence="3">DSM 13327</strain>
    </source>
</reference>
<evidence type="ECO:0000313" key="2">
    <source>
        <dbReference type="EMBL" id="SFL86354.1"/>
    </source>
</evidence>
<dbReference type="PROSITE" id="PS51257">
    <property type="entry name" value="PROKAR_LIPOPROTEIN"/>
    <property type="match status" value="1"/>
</dbReference>
<feature type="chain" id="PRO_5011476150" evidence="1">
    <location>
        <begin position="24"/>
        <end position="58"/>
    </location>
</feature>
<feature type="signal peptide" evidence="1">
    <location>
        <begin position="1"/>
        <end position="23"/>
    </location>
</feature>
<organism evidence="2 3">
    <name type="scientific">Pelosinus propionicus DSM 13327</name>
    <dbReference type="NCBI Taxonomy" id="1123291"/>
    <lineage>
        <taxon>Bacteria</taxon>
        <taxon>Bacillati</taxon>
        <taxon>Bacillota</taxon>
        <taxon>Negativicutes</taxon>
        <taxon>Selenomonadales</taxon>
        <taxon>Sporomusaceae</taxon>
        <taxon>Pelosinus</taxon>
    </lineage>
</organism>
<keyword evidence="3" id="KW-1185">Reference proteome</keyword>
<dbReference type="Proteomes" id="UP000199520">
    <property type="component" value="Unassembled WGS sequence"/>
</dbReference>
<evidence type="ECO:0000313" key="3">
    <source>
        <dbReference type="Proteomes" id="UP000199520"/>
    </source>
</evidence>